<proteinExistence type="inferred from homology"/>
<dbReference type="SMART" id="SM00525">
    <property type="entry name" value="FES"/>
    <property type="match status" value="1"/>
</dbReference>
<comment type="catalytic activity">
    <reaction evidence="10">
        <text>2'-deoxyribonucleotide-(2'-deoxyribose 5'-phosphate)-2'-deoxyribonucleotide-DNA = a 3'-end 2'-deoxyribonucleotide-(2,3-dehydro-2,3-deoxyribose 5'-phosphate)-DNA + a 5'-end 5'-phospho-2'-deoxyribonucleoside-DNA + H(+)</text>
        <dbReference type="Rhea" id="RHEA:66592"/>
        <dbReference type="Rhea" id="RHEA-COMP:13180"/>
        <dbReference type="Rhea" id="RHEA-COMP:16897"/>
        <dbReference type="Rhea" id="RHEA-COMP:17067"/>
        <dbReference type="ChEBI" id="CHEBI:15378"/>
        <dbReference type="ChEBI" id="CHEBI:136412"/>
        <dbReference type="ChEBI" id="CHEBI:157695"/>
        <dbReference type="ChEBI" id="CHEBI:167181"/>
        <dbReference type="EC" id="4.2.99.18"/>
    </reaction>
</comment>
<evidence type="ECO:0000256" key="7">
    <source>
        <dbReference type="ARBA" id="ARBA00023014"/>
    </source>
</evidence>
<dbReference type="GO" id="GO:0019104">
    <property type="term" value="F:DNA N-glycosylase activity"/>
    <property type="evidence" value="ECO:0007669"/>
    <property type="project" value="UniProtKB-UniRule"/>
</dbReference>
<dbReference type="GO" id="GO:0046872">
    <property type="term" value="F:metal ion binding"/>
    <property type="evidence" value="ECO:0007669"/>
    <property type="project" value="UniProtKB-KW"/>
</dbReference>
<dbReference type="EC" id="4.2.99.18" evidence="10"/>
<feature type="domain" description="HhH-GPD" evidence="11">
    <location>
        <begin position="56"/>
        <end position="206"/>
    </location>
</feature>
<dbReference type="Proteomes" id="UP000808388">
    <property type="component" value="Unassembled WGS sequence"/>
</dbReference>
<evidence type="ECO:0000256" key="4">
    <source>
        <dbReference type="ARBA" id="ARBA00022763"/>
    </source>
</evidence>
<dbReference type="InterPro" id="IPR003651">
    <property type="entry name" value="Endonuclease3_FeS-loop_motif"/>
</dbReference>
<evidence type="ECO:0000256" key="3">
    <source>
        <dbReference type="ARBA" id="ARBA00022723"/>
    </source>
</evidence>
<dbReference type="PANTHER" id="PTHR10359">
    <property type="entry name" value="A/G-SPECIFIC ADENINE GLYCOSYLASE/ENDONUCLEASE III"/>
    <property type="match status" value="1"/>
</dbReference>
<name>A0A9D6QS41_9BACT</name>
<feature type="binding site" evidence="10">
    <location>
        <position position="208"/>
    </location>
    <ligand>
        <name>[4Fe-4S] cluster</name>
        <dbReference type="ChEBI" id="CHEBI:49883"/>
    </ligand>
</feature>
<keyword evidence="2 10" id="KW-0004">4Fe-4S</keyword>
<gene>
    <name evidence="10 12" type="primary">nth</name>
    <name evidence="12" type="ORF">HY220_02820</name>
</gene>
<evidence type="ECO:0000256" key="1">
    <source>
        <dbReference type="ARBA" id="ARBA00008343"/>
    </source>
</evidence>
<keyword evidence="10" id="KW-0456">Lyase</keyword>
<keyword evidence="8 10" id="KW-0234">DNA repair</keyword>
<evidence type="ECO:0000256" key="6">
    <source>
        <dbReference type="ARBA" id="ARBA00023004"/>
    </source>
</evidence>
<dbReference type="Pfam" id="PF00730">
    <property type="entry name" value="HhH-GPD"/>
    <property type="match status" value="1"/>
</dbReference>
<dbReference type="InterPro" id="IPR023170">
    <property type="entry name" value="HhH_base_excis_C"/>
</dbReference>
<dbReference type="Gene3D" id="1.10.340.30">
    <property type="entry name" value="Hypothetical protein, domain 2"/>
    <property type="match status" value="1"/>
</dbReference>
<keyword evidence="3 10" id="KW-0479">Metal-binding</keyword>
<organism evidence="12 13">
    <name type="scientific">Candidatus Sungiibacteriota bacterium</name>
    <dbReference type="NCBI Taxonomy" id="2750080"/>
    <lineage>
        <taxon>Bacteria</taxon>
        <taxon>Candidatus Sungiibacteriota</taxon>
    </lineage>
</organism>
<dbReference type="InterPro" id="IPR000445">
    <property type="entry name" value="HhH_motif"/>
</dbReference>
<evidence type="ECO:0000259" key="11">
    <source>
        <dbReference type="SMART" id="SM00478"/>
    </source>
</evidence>
<dbReference type="AlphaFoldDB" id="A0A9D6QS41"/>
<feature type="binding site" evidence="10">
    <location>
        <position position="215"/>
    </location>
    <ligand>
        <name>[4Fe-4S] cluster</name>
        <dbReference type="ChEBI" id="CHEBI:49883"/>
    </ligand>
</feature>
<feature type="binding site" evidence="10">
    <location>
        <position position="224"/>
    </location>
    <ligand>
        <name>[4Fe-4S] cluster</name>
        <dbReference type="ChEBI" id="CHEBI:49883"/>
    </ligand>
</feature>
<dbReference type="InterPro" id="IPR011257">
    <property type="entry name" value="DNA_glycosylase"/>
</dbReference>
<evidence type="ECO:0000256" key="9">
    <source>
        <dbReference type="ARBA" id="ARBA00023295"/>
    </source>
</evidence>
<dbReference type="Gene3D" id="1.10.1670.10">
    <property type="entry name" value="Helix-hairpin-Helix base-excision DNA repair enzymes (C-terminal)"/>
    <property type="match status" value="1"/>
</dbReference>
<dbReference type="PROSITE" id="PS00764">
    <property type="entry name" value="ENDONUCLEASE_III_1"/>
    <property type="match status" value="1"/>
</dbReference>
<keyword evidence="10" id="KW-0238">DNA-binding</keyword>
<keyword evidence="12" id="KW-0255">Endonuclease</keyword>
<dbReference type="InterPro" id="IPR005759">
    <property type="entry name" value="Nth"/>
</dbReference>
<keyword evidence="7 10" id="KW-0411">Iron-sulfur</keyword>
<dbReference type="InterPro" id="IPR003265">
    <property type="entry name" value="HhH-GPD_domain"/>
</dbReference>
<comment type="cofactor">
    <cofactor evidence="10">
        <name>[4Fe-4S] cluster</name>
        <dbReference type="ChEBI" id="CHEBI:49883"/>
    </cofactor>
    <text evidence="10">Binds 1 [4Fe-4S] cluster.</text>
</comment>
<dbReference type="GO" id="GO:0003677">
    <property type="term" value="F:DNA binding"/>
    <property type="evidence" value="ECO:0007669"/>
    <property type="project" value="UniProtKB-UniRule"/>
</dbReference>
<keyword evidence="4 10" id="KW-0227">DNA damage</keyword>
<dbReference type="GO" id="GO:0051539">
    <property type="term" value="F:4 iron, 4 sulfur cluster binding"/>
    <property type="evidence" value="ECO:0007669"/>
    <property type="project" value="UniProtKB-UniRule"/>
</dbReference>
<protein>
    <recommendedName>
        <fullName evidence="10">Endonuclease III</fullName>
        <ecNumber evidence="10">4.2.99.18</ecNumber>
    </recommendedName>
    <alternativeName>
        <fullName evidence="10">DNA-(apurinic or apyrimidinic site) lyase</fullName>
    </alternativeName>
</protein>
<dbReference type="FunFam" id="1.10.340.30:FF:000001">
    <property type="entry name" value="Endonuclease III"/>
    <property type="match status" value="1"/>
</dbReference>
<dbReference type="NCBIfam" id="TIGR01083">
    <property type="entry name" value="nth"/>
    <property type="match status" value="1"/>
</dbReference>
<comment type="function">
    <text evidence="10">DNA repair enzyme that has both DNA N-glycosylase activity and AP-lyase activity. The DNA N-glycosylase activity releases various damaged pyrimidines from DNA by cleaving the N-glycosidic bond, leaving an AP (apurinic/apyrimidinic) site. The AP-lyase activity cleaves the phosphodiester bond 3' to the AP site by a beta-elimination, leaving a 3'-terminal unsaturated sugar and a product with a terminal 5'-phosphate.</text>
</comment>
<evidence type="ECO:0000256" key="5">
    <source>
        <dbReference type="ARBA" id="ARBA00022801"/>
    </source>
</evidence>
<dbReference type="CDD" id="cd00056">
    <property type="entry name" value="ENDO3c"/>
    <property type="match status" value="1"/>
</dbReference>
<evidence type="ECO:0000313" key="13">
    <source>
        <dbReference type="Proteomes" id="UP000808388"/>
    </source>
</evidence>
<evidence type="ECO:0000256" key="2">
    <source>
        <dbReference type="ARBA" id="ARBA00022485"/>
    </source>
</evidence>
<dbReference type="GO" id="GO:0006285">
    <property type="term" value="P:base-excision repair, AP site formation"/>
    <property type="evidence" value="ECO:0007669"/>
    <property type="project" value="TreeGrafter"/>
</dbReference>
<dbReference type="PANTHER" id="PTHR10359:SF18">
    <property type="entry name" value="ENDONUCLEASE III"/>
    <property type="match status" value="1"/>
</dbReference>
<reference evidence="12" key="1">
    <citation type="submission" date="2020-07" db="EMBL/GenBank/DDBJ databases">
        <title>Huge and variable diversity of episymbiotic CPR bacteria and DPANN archaea in groundwater ecosystems.</title>
        <authorList>
            <person name="He C.Y."/>
            <person name="Keren R."/>
            <person name="Whittaker M."/>
            <person name="Farag I.F."/>
            <person name="Doudna J."/>
            <person name="Cate J.H.D."/>
            <person name="Banfield J.F."/>
        </authorList>
    </citation>
    <scope>NUCLEOTIDE SEQUENCE</scope>
    <source>
        <strain evidence="12">NC_groundwater_972_Pr1_S-0.2um_49_27</strain>
    </source>
</reference>
<dbReference type="Pfam" id="PF00633">
    <property type="entry name" value="HHH"/>
    <property type="match status" value="1"/>
</dbReference>
<comment type="caution">
    <text evidence="12">The sequence shown here is derived from an EMBL/GenBank/DDBJ whole genome shotgun (WGS) entry which is preliminary data.</text>
</comment>
<keyword evidence="12" id="KW-0540">Nuclease</keyword>
<keyword evidence="6 10" id="KW-0408">Iron</keyword>
<feature type="binding site" evidence="10">
    <location>
        <position position="218"/>
    </location>
    <ligand>
        <name>[4Fe-4S] cluster</name>
        <dbReference type="ChEBI" id="CHEBI:49883"/>
    </ligand>
</feature>
<keyword evidence="5 10" id="KW-0378">Hydrolase</keyword>
<comment type="similarity">
    <text evidence="1 10">Belongs to the Nth/MutY family.</text>
</comment>
<dbReference type="HAMAP" id="MF_00942">
    <property type="entry name" value="Nth"/>
    <property type="match status" value="1"/>
</dbReference>
<dbReference type="GO" id="GO:0140078">
    <property type="term" value="F:class I DNA-(apurinic or apyrimidinic site) endonuclease activity"/>
    <property type="evidence" value="ECO:0007669"/>
    <property type="project" value="UniProtKB-EC"/>
</dbReference>
<evidence type="ECO:0000313" key="12">
    <source>
        <dbReference type="EMBL" id="MBI3627654.1"/>
    </source>
</evidence>
<evidence type="ECO:0000256" key="8">
    <source>
        <dbReference type="ARBA" id="ARBA00023204"/>
    </source>
</evidence>
<evidence type="ECO:0000256" key="10">
    <source>
        <dbReference type="HAMAP-Rule" id="MF_00942"/>
    </source>
</evidence>
<accession>A0A9D6QS41</accession>
<sequence length="229" mass="25788">MGQYNEYRKNWIKKESPAEKKKRAAKILAGLDKLNPESKTALLYKTPMQMLAAVILSAQATDKMVNIVTAELFKKYKTPKDFANANPKIFSKEISRIGLYQTKAKAIIATAKLIEKNFGGKIPKTIEDLITLRGVGRKTASIVLWNVHELIGGIAVDTHVRRVSQRLGLTKHDDPNKIEKDLMEIYKDKKEMWPKVNTLFIDHGRAVCQARSPKCVICPLNKICPSAKT</sequence>
<dbReference type="InterPro" id="IPR004035">
    <property type="entry name" value="Endouclease-III_FeS-bd_BS"/>
</dbReference>
<dbReference type="SMART" id="SM00478">
    <property type="entry name" value="ENDO3c"/>
    <property type="match status" value="1"/>
</dbReference>
<dbReference type="Pfam" id="PF10576">
    <property type="entry name" value="EndIII_4Fe-2S"/>
    <property type="match status" value="1"/>
</dbReference>
<keyword evidence="9 10" id="KW-0326">Glycosidase</keyword>
<dbReference type="EMBL" id="JACQCQ010000009">
    <property type="protein sequence ID" value="MBI3627654.1"/>
    <property type="molecule type" value="Genomic_DNA"/>
</dbReference>
<dbReference type="SUPFAM" id="SSF48150">
    <property type="entry name" value="DNA-glycosylase"/>
    <property type="match status" value="1"/>
</dbReference>
<dbReference type="PIRSF" id="PIRSF001435">
    <property type="entry name" value="Nth"/>
    <property type="match status" value="1"/>
</dbReference>